<dbReference type="RefSeq" id="WP_115841202.1">
    <property type="nucleotide sequence ID" value="NZ_CP046603.1"/>
</dbReference>
<dbReference type="AlphaFoldDB" id="A0A3D8VIN1"/>
<gene>
    <name evidence="1" type="ORF">DX912_04080</name>
</gene>
<keyword evidence="2" id="KW-1185">Reference proteome</keyword>
<organism evidence="1 2">
    <name type="scientific">Lysobacter soli</name>
    <dbReference type="NCBI Taxonomy" id="453783"/>
    <lineage>
        <taxon>Bacteria</taxon>
        <taxon>Pseudomonadati</taxon>
        <taxon>Pseudomonadota</taxon>
        <taxon>Gammaproteobacteria</taxon>
        <taxon>Lysobacterales</taxon>
        <taxon>Lysobacteraceae</taxon>
        <taxon>Lysobacter</taxon>
    </lineage>
</organism>
<protein>
    <submittedName>
        <fullName evidence="1">Uncharacterized protein</fullName>
    </submittedName>
</protein>
<proteinExistence type="predicted"/>
<accession>A0A3D8VIN1</accession>
<evidence type="ECO:0000313" key="2">
    <source>
        <dbReference type="Proteomes" id="UP000256829"/>
    </source>
</evidence>
<sequence length="130" mass="14570">MSIVDEIGRRLGVLASRAAQDRYMVNATSDQYLLPVEAINDAQDVIRALSGSGPISALEGMESKAREAVQKFALAWRSEENQIDAMLELPWDELVLRNQHWHALRGAAQLCLVEIGFDLAQWERDESYVA</sequence>
<name>A0A3D8VIN1_9GAMM</name>
<evidence type="ECO:0000313" key="1">
    <source>
        <dbReference type="EMBL" id="RDY68688.1"/>
    </source>
</evidence>
<reference evidence="1 2" key="1">
    <citation type="submission" date="2018-08" db="EMBL/GenBank/DDBJ databases">
        <title>Lysobacter soli KCTC 22011, whole genome shotgun sequence.</title>
        <authorList>
            <person name="Zhang X."/>
            <person name="Feng G."/>
            <person name="Zhu H."/>
        </authorList>
    </citation>
    <scope>NUCLEOTIDE SEQUENCE [LARGE SCALE GENOMIC DNA]</scope>
    <source>
        <strain evidence="1 2">KCTC 22011</strain>
    </source>
</reference>
<dbReference type="EMBL" id="QTJR01000002">
    <property type="protein sequence ID" value="RDY68688.1"/>
    <property type="molecule type" value="Genomic_DNA"/>
</dbReference>
<comment type="caution">
    <text evidence="1">The sequence shown here is derived from an EMBL/GenBank/DDBJ whole genome shotgun (WGS) entry which is preliminary data.</text>
</comment>
<dbReference type="Proteomes" id="UP000256829">
    <property type="component" value="Unassembled WGS sequence"/>
</dbReference>